<dbReference type="InterPro" id="IPR041525">
    <property type="entry name" value="N/Namide_PRibTrfase"/>
</dbReference>
<comment type="pathway">
    <text evidence="1">Cofactor biosynthesis; NAD(+) biosynthesis; nicotinate D-ribonucleotide from nicotinate: step 1/1.</text>
</comment>
<dbReference type="OrthoDB" id="193380at2759"/>
<dbReference type="SUPFAM" id="SSF54675">
    <property type="entry name" value="Nicotinate/Quinolinate PRTase N-terminal domain-like"/>
    <property type="match status" value="1"/>
</dbReference>
<evidence type="ECO:0000313" key="11">
    <source>
        <dbReference type="Proteomes" id="UP000070700"/>
    </source>
</evidence>
<feature type="domain" description="Nicotinate phosphoribosyltransferase N-terminal" evidence="9">
    <location>
        <begin position="14"/>
        <end position="146"/>
    </location>
</feature>
<dbReference type="KEGG" id="psco:LY89DRAFT_699701"/>
<protein>
    <recommendedName>
        <fullName evidence="3">nicotinate phosphoribosyltransferase</fullName>
        <ecNumber evidence="3">6.3.4.21</ecNumber>
    </recommendedName>
</protein>
<dbReference type="GeneID" id="28826799"/>
<evidence type="ECO:0000259" key="9">
    <source>
        <dbReference type="Pfam" id="PF17767"/>
    </source>
</evidence>
<keyword evidence="10" id="KW-0328">Glycosyltransferase</keyword>
<evidence type="ECO:0000256" key="5">
    <source>
        <dbReference type="ARBA" id="ARBA00022598"/>
    </source>
</evidence>
<evidence type="ECO:0000256" key="4">
    <source>
        <dbReference type="ARBA" id="ARBA00022553"/>
    </source>
</evidence>
<keyword evidence="11" id="KW-1185">Reference proteome</keyword>
<dbReference type="SUPFAM" id="SSF51690">
    <property type="entry name" value="Nicotinate/Quinolinate PRTase C-terminal domain-like"/>
    <property type="match status" value="1"/>
</dbReference>
<dbReference type="Pfam" id="PF17767">
    <property type="entry name" value="NAPRTase_N"/>
    <property type="match status" value="1"/>
</dbReference>
<feature type="domain" description="Nicotinate/nicotinamide phosphoribosyltransferase" evidence="8">
    <location>
        <begin position="164"/>
        <end position="416"/>
    </location>
</feature>
<keyword evidence="5" id="KW-0436">Ligase</keyword>
<dbReference type="GO" id="GO:0004516">
    <property type="term" value="F:nicotinate phosphoribosyltransferase activity"/>
    <property type="evidence" value="ECO:0007669"/>
    <property type="project" value="UniProtKB-EC"/>
</dbReference>
<dbReference type="FunCoup" id="A0A194WWP1">
    <property type="interactions" value="215"/>
</dbReference>
<dbReference type="InterPro" id="IPR036068">
    <property type="entry name" value="Nicotinate_pribotase-like_C"/>
</dbReference>
<dbReference type="EMBL" id="KQ947424">
    <property type="protein sequence ID" value="KUJ12396.1"/>
    <property type="molecule type" value="Genomic_DNA"/>
</dbReference>
<dbReference type="EC" id="6.3.4.21" evidence="3"/>
<evidence type="ECO:0000259" key="8">
    <source>
        <dbReference type="Pfam" id="PF04095"/>
    </source>
</evidence>
<organism evidence="10 11">
    <name type="scientific">Mollisia scopiformis</name>
    <name type="common">Conifer needle endophyte fungus</name>
    <name type="synonym">Phialocephala scopiformis</name>
    <dbReference type="NCBI Taxonomy" id="149040"/>
    <lineage>
        <taxon>Eukaryota</taxon>
        <taxon>Fungi</taxon>
        <taxon>Dikarya</taxon>
        <taxon>Ascomycota</taxon>
        <taxon>Pezizomycotina</taxon>
        <taxon>Leotiomycetes</taxon>
        <taxon>Helotiales</taxon>
        <taxon>Mollisiaceae</taxon>
        <taxon>Mollisia</taxon>
    </lineage>
</organism>
<dbReference type="GO" id="GO:0005829">
    <property type="term" value="C:cytosol"/>
    <property type="evidence" value="ECO:0007669"/>
    <property type="project" value="TreeGrafter"/>
</dbReference>
<dbReference type="InterPro" id="IPR040727">
    <property type="entry name" value="NAPRTase_N"/>
</dbReference>
<dbReference type="GO" id="GO:0034355">
    <property type="term" value="P:NAD+ biosynthetic process via the salvage pathway"/>
    <property type="evidence" value="ECO:0007669"/>
    <property type="project" value="TreeGrafter"/>
</dbReference>
<reference evidence="10 11" key="1">
    <citation type="submission" date="2015-10" db="EMBL/GenBank/DDBJ databases">
        <title>Full genome of DAOMC 229536 Phialocephala scopiformis, a fungal endophyte of spruce producing the potent anti-insectan compound rugulosin.</title>
        <authorList>
            <consortium name="DOE Joint Genome Institute"/>
            <person name="Walker A.K."/>
            <person name="Frasz S.L."/>
            <person name="Seifert K.A."/>
            <person name="Miller J.D."/>
            <person name="Mondo S.J."/>
            <person name="Labutti K."/>
            <person name="Lipzen A."/>
            <person name="Dockter R."/>
            <person name="Kennedy M."/>
            <person name="Grigoriev I.V."/>
            <person name="Spatafora J.W."/>
        </authorList>
    </citation>
    <scope>NUCLEOTIDE SEQUENCE [LARGE SCALE GENOMIC DNA]</scope>
    <source>
        <strain evidence="10 11">CBS 120377</strain>
    </source>
</reference>
<dbReference type="GO" id="GO:0016757">
    <property type="term" value="F:glycosyltransferase activity"/>
    <property type="evidence" value="ECO:0007669"/>
    <property type="project" value="UniProtKB-KW"/>
</dbReference>
<dbReference type="PIRSF" id="PIRSF000484">
    <property type="entry name" value="NAPRT"/>
    <property type="match status" value="1"/>
</dbReference>
<comment type="similarity">
    <text evidence="2">Belongs to the NAPRTase family.</text>
</comment>
<dbReference type="UniPathway" id="UPA00253">
    <property type="reaction ID" value="UER00457"/>
</dbReference>
<gene>
    <name evidence="10" type="ORF">LY89DRAFT_699701</name>
</gene>
<dbReference type="RefSeq" id="XP_018066751.1">
    <property type="nucleotide sequence ID" value="XM_018217073.1"/>
</dbReference>
<evidence type="ECO:0000256" key="2">
    <source>
        <dbReference type="ARBA" id="ARBA00010897"/>
    </source>
</evidence>
<evidence type="ECO:0000256" key="6">
    <source>
        <dbReference type="ARBA" id="ARBA00022642"/>
    </source>
</evidence>
<dbReference type="PANTHER" id="PTHR11098:SF1">
    <property type="entry name" value="NICOTINATE PHOSPHORIBOSYLTRANSFERASE"/>
    <property type="match status" value="1"/>
</dbReference>
<dbReference type="InterPro" id="IPR007229">
    <property type="entry name" value="Nic_PRibTrfase-Fam"/>
</dbReference>
<keyword evidence="4" id="KW-0597">Phosphoprotein</keyword>
<evidence type="ECO:0000256" key="3">
    <source>
        <dbReference type="ARBA" id="ARBA00013236"/>
    </source>
</evidence>
<dbReference type="AlphaFoldDB" id="A0A194WWP1"/>
<dbReference type="STRING" id="149040.A0A194WWP1"/>
<dbReference type="InParanoid" id="A0A194WWP1"/>
<sequence>MDSSPCPMVVESLLDTDLCKITMQCAVFMYYKNLEVTYAFKNRTPGQKLSRAGFQWLEAQIQTLSSLVLSEDELLFLQENCPYLNQSYLNFFKDLHLDPRNQIRVAFKLEEGSGSMHFDDLGEITLEAYGPWSITILYEVPLLALIKENAYEKGMRLLAAGCVFAEYGMRRRRDAVTQTLVLRGLIRATEEGKRRGLLGRLYGTSNILRAMQFGIPPVGTISHEWIMGIAAISGDYENATKTALTCWLHCYGEGILGIALPDTFGLPTFLRSFQRSVTELEHLDVGLKLNNLRTENEIEEQKSFANVFTGVRHDSGCPATFLKSMREFYDRECIAANEKTMVFSDSLNIDQCLENKRLAEEAGFSLCIFGGKKSLPLNIVFKLSSVMGNSAIKISDSVGKNTGDSATIDMVKRKLGYVERDWKGTDESTRWNK</sequence>
<accession>A0A194WWP1</accession>
<keyword evidence="6" id="KW-0662">Pyridine nucleotide biosynthesis</keyword>
<evidence type="ECO:0000256" key="1">
    <source>
        <dbReference type="ARBA" id="ARBA00004952"/>
    </source>
</evidence>
<keyword evidence="10" id="KW-0808">Transferase</keyword>
<dbReference type="PANTHER" id="PTHR11098">
    <property type="entry name" value="NICOTINATE PHOSPHORIBOSYLTRANSFERASE"/>
    <property type="match status" value="1"/>
</dbReference>
<dbReference type="Proteomes" id="UP000070700">
    <property type="component" value="Unassembled WGS sequence"/>
</dbReference>
<comment type="catalytic activity">
    <reaction evidence="7">
        <text>5-phospho-alpha-D-ribose 1-diphosphate + nicotinate + ATP + H2O = nicotinate beta-D-ribonucleotide + ADP + phosphate + diphosphate</text>
        <dbReference type="Rhea" id="RHEA:36163"/>
        <dbReference type="ChEBI" id="CHEBI:15377"/>
        <dbReference type="ChEBI" id="CHEBI:30616"/>
        <dbReference type="ChEBI" id="CHEBI:32544"/>
        <dbReference type="ChEBI" id="CHEBI:33019"/>
        <dbReference type="ChEBI" id="CHEBI:43474"/>
        <dbReference type="ChEBI" id="CHEBI:57502"/>
        <dbReference type="ChEBI" id="CHEBI:58017"/>
        <dbReference type="ChEBI" id="CHEBI:456216"/>
        <dbReference type="EC" id="6.3.4.21"/>
    </reaction>
</comment>
<evidence type="ECO:0000256" key="7">
    <source>
        <dbReference type="ARBA" id="ARBA00048668"/>
    </source>
</evidence>
<name>A0A194WWP1_MOLSC</name>
<proteinExistence type="inferred from homology"/>
<dbReference type="Pfam" id="PF04095">
    <property type="entry name" value="NAPRTase"/>
    <property type="match status" value="1"/>
</dbReference>
<dbReference type="Gene3D" id="3.20.140.10">
    <property type="entry name" value="nicotinate phosphoribosyltransferase"/>
    <property type="match status" value="1"/>
</dbReference>
<evidence type="ECO:0000313" key="10">
    <source>
        <dbReference type="EMBL" id="KUJ12396.1"/>
    </source>
</evidence>